<dbReference type="InterPro" id="IPR008972">
    <property type="entry name" value="Cupredoxin"/>
</dbReference>
<dbReference type="InterPro" id="IPR034214">
    <property type="entry name" value="Ba3_CcO_II_C"/>
</dbReference>
<dbReference type="PANTHER" id="PTHR42838:SF2">
    <property type="entry name" value="NITROUS-OXIDE REDUCTASE"/>
    <property type="match status" value="1"/>
</dbReference>
<dbReference type="PANTHER" id="PTHR42838">
    <property type="entry name" value="CYTOCHROME C OXIDASE SUBUNIT II"/>
    <property type="match status" value="1"/>
</dbReference>
<keyword evidence="2" id="KW-0479">Metal-binding</keyword>
<protein>
    <submittedName>
        <fullName evidence="6">Cytochrome C oxidase subunit II</fullName>
    </submittedName>
</protein>
<dbReference type="RefSeq" id="WP_051307461.1">
    <property type="nucleotide sequence ID" value="NZ_CP021081.1"/>
</dbReference>
<dbReference type="CDD" id="cd13913">
    <property type="entry name" value="ba3_CcO_II_C"/>
    <property type="match status" value="1"/>
</dbReference>
<dbReference type="Proteomes" id="UP000259030">
    <property type="component" value="Chromosome"/>
</dbReference>
<feature type="domain" description="Cytochrome oxidase subunit II copper A binding" evidence="5">
    <location>
        <begin position="89"/>
        <end position="192"/>
    </location>
</feature>
<evidence type="ECO:0000313" key="7">
    <source>
        <dbReference type="Proteomes" id="UP000259030"/>
    </source>
</evidence>
<keyword evidence="4" id="KW-1133">Transmembrane helix</keyword>
<accession>A0A221SUH6</accession>
<dbReference type="InterPro" id="IPR001505">
    <property type="entry name" value="Copper_CuA"/>
</dbReference>
<dbReference type="Gene3D" id="2.60.40.420">
    <property type="entry name" value="Cupredoxins - blue copper proteins"/>
    <property type="match status" value="1"/>
</dbReference>
<name>A0A221SUH6_9DEIO</name>
<evidence type="ECO:0000256" key="1">
    <source>
        <dbReference type="ARBA" id="ARBA00004196"/>
    </source>
</evidence>
<evidence type="ECO:0000313" key="6">
    <source>
        <dbReference type="EMBL" id="ASN80306.1"/>
    </source>
</evidence>
<dbReference type="STRING" id="317577.GCA_000419625_00317"/>
<dbReference type="PROSITE" id="PS00078">
    <property type="entry name" value="COX2"/>
    <property type="match status" value="1"/>
</dbReference>
<dbReference type="AlphaFoldDB" id="A0A221SUH6"/>
<sequence length="192" mass="20794">MTRPDPRAARPLPPLTHHTLHKYENIWLALAVVMTLLLFVGVLASMITGTFPKIADRGGVSTEASTHSMGISSTGRVDPTNLNNTPFATPGLVKNADGSLDAWIVAGNFVFQPNVLRVPAGVPVTLHVTSSDVVHGFQVTGTNLNTEILPGHVATMKVTFRHPGEQHIICNEYCGRGHQDMITRFIVETPKE</sequence>
<proteinExistence type="predicted"/>
<dbReference type="GO" id="GO:0030313">
    <property type="term" value="C:cell envelope"/>
    <property type="evidence" value="ECO:0007669"/>
    <property type="project" value="UniProtKB-SubCell"/>
</dbReference>
<dbReference type="PROSITE" id="PS50857">
    <property type="entry name" value="COX2_CUA"/>
    <property type="match status" value="1"/>
</dbReference>
<feature type="transmembrane region" description="Helical" evidence="4">
    <location>
        <begin position="26"/>
        <end position="47"/>
    </location>
</feature>
<dbReference type="KEGG" id="dfc:DFI_04105"/>
<dbReference type="GO" id="GO:0005507">
    <property type="term" value="F:copper ion binding"/>
    <property type="evidence" value="ECO:0007669"/>
    <property type="project" value="InterPro"/>
</dbReference>
<gene>
    <name evidence="6" type="ORF">DFI_04105</name>
</gene>
<dbReference type="InterPro" id="IPR051403">
    <property type="entry name" value="NosZ/Cyto_c_oxidase_sub2"/>
</dbReference>
<evidence type="ECO:0000256" key="2">
    <source>
        <dbReference type="ARBA" id="ARBA00022723"/>
    </source>
</evidence>
<evidence type="ECO:0000256" key="4">
    <source>
        <dbReference type="SAM" id="Phobius"/>
    </source>
</evidence>
<evidence type="ECO:0000256" key="3">
    <source>
        <dbReference type="ARBA" id="ARBA00023008"/>
    </source>
</evidence>
<dbReference type="Pfam" id="PF00116">
    <property type="entry name" value="COX2"/>
    <property type="match status" value="1"/>
</dbReference>
<organism evidence="6 7">
    <name type="scientific">Deinococcus ficus</name>
    <dbReference type="NCBI Taxonomy" id="317577"/>
    <lineage>
        <taxon>Bacteria</taxon>
        <taxon>Thermotogati</taxon>
        <taxon>Deinococcota</taxon>
        <taxon>Deinococci</taxon>
        <taxon>Deinococcales</taxon>
        <taxon>Deinococcaceae</taxon>
        <taxon>Deinococcus</taxon>
    </lineage>
</organism>
<keyword evidence="3" id="KW-0186">Copper</keyword>
<comment type="subcellular location">
    <subcellularLocation>
        <location evidence="1">Cell envelope</location>
    </subcellularLocation>
</comment>
<reference evidence="6 7" key="1">
    <citation type="submission" date="2017-05" db="EMBL/GenBank/DDBJ databases">
        <title>The complete genome sequence of Deinococcus ficus isolated from the rhizosphere of the Ficus religiosa L. in Taiwan.</title>
        <authorList>
            <person name="Wu K.-M."/>
            <person name="Liao T.-L."/>
            <person name="Liu Y.-M."/>
            <person name="Young C.-C."/>
            <person name="Tsai S.-F."/>
        </authorList>
    </citation>
    <scope>NUCLEOTIDE SEQUENCE [LARGE SCALE GENOMIC DNA]</scope>
    <source>
        <strain evidence="6 7">CC-FR2-10</strain>
    </source>
</reference>
<dbReference type="GO" id="GO:0004129">
    <property type="term" value="F:cytochrome-c oxidase activity"/>
    <property type="evidence" value="ECO:0007669"/>
    <property type="project" value="InterPro"/>
</dbReference>
<dbReference type="SUPFAM" id="SSF49503">
    <property type="entry name" value="Cupredoxins"/>
    <property type="match status" value="1"/>
</dbReference>
<keyword evidence="7" id="KW-1185">Reference proteome</keyword>
<dbReference type="GO" id="GO:0016020">
    <property type="term" value="C:membrane"/>
    <property type="evidence" value="ECO:0007669"/>
    <property type="project" value="InterPro"/>
</dbReference>
<dbReference type="EMBL" id="CP021081">
    <property type="protein sequence ID" value="ASN80306.1"/>
    <property type="molecule type" value="Genomic_DNA"/>
</dbReference>
<evidence type="ECO:0000259" key="5">
    <source>
        <dbReference type="PROSITE" id="PS50857"/>
    </source>
</evidence>
<keyword evidence="4" id="KW-0472">Membrane</keyword>
<dbReference type="InterPro" id="IPR002429">
    <property type="entry name" value="CcO_II-like_C"/>
</dbReference>
<keyword evidence="4" id="KW-0812">Transmembrane</keyword>